<proteinExistence type="predicted"/>
<reference evidence="2" key="1">
    <citation type="submission" date="2013-06" db="EMBL/GenBank/DDBJ databases">
        <authorList>
            <person name="Zhao Q."/>
        </authorList>
    </citation>
    <scope>NUCLEOTIDE SEQUENCE</scope>
    <source>
        <strain evidence="2">cv. W1943</strain>
    </source>
</reference>
<evidence type="ECO:0000313" key="1">
    <source>
        <dbReference type="EnsemblPlants" id="ORUFI12G15870.1"/>
    </source>
</evidence>
<dbReference type="AlphaFoldDB" id="A0A0E0RI64"/>
<name>A0A0E0RI64_ORYRU</name>
<organism evidence="1 2">
    <name type="scientific">Oryza rufipogon</name>
    <name type="common">Brownbeard rice</name>
    <name type="synonym">Asian wild rice</name>
    <dbReference type="NCBI Taxonomy" id="4529"/>
    <lineage>
        <taxon>Eukaryota</taxon>
        <taxon>Viridiplantae</taxon>
        <taxon>Streptophyta</taxon>
        <taxon>Embryophyta</taxon>
        <taxon>Tracheophyta</taxon>
        <taxon>Spermatophyta</taxon>
        <taxon>Magnoliopsida</taxon>
        <taxon>Liliopsida</taxon>
        <taxon>Poales</taxon>
        <taxon>Poaceae</taxon>
        <taxon>BOP clade</taxon>
        <taxon>Oryzoideae</taxon>
        <taxon>Oryzeae</taxon>
        <taxon>Oryzinae</taxon>
        <taxon>Oryza</taxon>
    </lineage>
</organism>
<sequence>MNTQIPIKINPAVKEAIIPKKGEYNQLLLRISSLDQKQARGGIPQRERVFFVGMHWARTWSLLLKGVDEETVKSSCKLLEKCVLEFFSVYHWNFGGRFEA</sequence>
<protein>
    <submittedName>
        <fullName evidence="1">Uncharacterized protein</fullName>
    </submittedName>
</protein>
<dbReference type="Gramene" id="ORUFI12G15870.1">
    <property type="protein sequence ID" value="ORUFI12G15870.1"/>
    <property type="gene ID" value="ORUFI12G15870"/>
</dbReference>
<dbReference type="EnsemblPlants" id="ORUFI12G15870.1">
    <property type="protein sequence ID" value="ORUFI12G15870.1"/>
    <property type="gene ID" value="ORUFI12G15870"/>
</dbReference>
<accession>A0A0E0RI64</accession>
<dbReference type="HOGENOM" id="CLU_2310730_0_0_1"/>
<keyword evidence="2" id="KW-1185">Reference proteome</keyword>
<evidence type="ECO:0000313" key="2">
    <source>
        <dbReference type="Proteomes" id="UP000008022"/>
    </source>
</evidence>
<dbReference type="Proteomes" id="UP000008022">
    <property type="component" value="Unassembled WGS sequence"/>
</dbReference>
<reference evidence="1" key="2">
    <citation type="submission" date="2015-06" db="UniProtKB">
        <authorList>
            <consortium name="EnsemblPlants"/>
        </authorList>
    </citation>
    <scope>IDENTIFICATION</scope>
</reference>